<comment type="caution">
    <text evidence="2">The sequence shown here is derived from an EMBL/GenBank/DDBJ whole genome shotgun (WGS) entry which is preliminary data.</text>
</comment>
<evidence type="ECO:0000313" key="3">
    <source>
        <dbReference type="Proteomes" id="UP001521785"/>
    </source>
</evidence>
<reference evidence="2 3" key="1">
    <citation type="submission" date="2024-02" db="EMBL/GenBank/DDBJ databases">
        <title>De novo assembly and annotation of 12 fungi associated with fruit tree decline syndrome in Ontario, Canada.</title>
        <authorList>
            <person name="Sulman M."/>
            <person name="Ellouze W."/>
            <person name="Ilyukhin E."/>
        </authorList>
    </citation>
    <scope>NUCLEOTIDE SEQUENCE [LARGE SCALE GENOMIC DNA]</scope>
    <source>
        <strain evidence="2 3">M42-189</strain>
    </source>
</reference>
<evidence type="ECO:0000256" key="1">
    <source>
        <dbReference type="SAM" id="MobiDB-lite"/>
    </source>
</evidence>
<proteinExistence type="predicted"/>
<protein>
    <submittedName>
        <fullName evidence="2">Uncharacterized protein</fullName>
    </submittedName>
</protein>
<feature type="region of interest" description="Disordered" evidence="1">
    <location>
        <begin position="1"/>
        <end position="66"/>
    </location>
</feature>
<feature type="compositionally biased region" description="Low complexity" evidence="1">
    <location>
        <begin position="56"/>
        <end position="66"/>
    </location>
</feature>
<accession>A0ABR3R5V4</accession>
<organism evidence="2 3">
    <name type="scientific">Paraconiothyrium brasiliense</name>
    <dbReference type="NCBI Taxonomy" id="300254"/>
    <lineage>
        <taxon>Eukaryota</taxon>
        <taxon>Fungi</taxon>
        <taxon>Dikarya</taxon>
        <taxon>Ascomycota</taxon>
        <taxon>Pezizomycotina</taxon>
        <taxon>Dothideomycetes</taxon>
        <taxon>Pleosporomycetidae</taxon>
        <taxon>Pleosporales</taxon>
        <taxon>Massarineae</taxon>
        <taxon>Didymosphaeriaceae</taxon>
        <taxon>Paraconiothyrium</taxon>
    </lineage>
</organism>
<name>A0ABR3R5V4_9PLEO</name>
<dbReference type="Proteomes" id="UP001521785">
    <property type="component" value="Unassembled WGS sequence"/>
</dbReference>
<keyword evidence="3" id="KW-1185">Reference proteome</keyword>
<dbReference type="EMBL" id="JAKJXO020000010">
    <property type="protein sequence ID" value="KAL1599737.1"/>
    <property type="molecule type" value="Genomic_DNA"/>
</dbReference>
<sequence>MDAPITPRSVLDLESPADPGSSMAKSKKNRQAGEESPGIAVSERQQEGRTKRKRAPSLPRSAPPASKLIRFTRDLLTSDSPHQVLYRALENKEEWMQTVEEAEFPDNPLRASCAKVPPELALRLLEETVFAHWVQEHSLPARNQYHNPIRKFLQHPHEIAASRIIHSPSIACPDFMPAAARDEPTALRALGQALLRTADFVFGSVPLETDNRDTNELLKSFRQFAGHMSDSKAHGLTQVRRLTFPYFAQRYPPYREEAIALVRACSNLKHIRMGIEAVNVARQPFDSKRRKYSANLPEVDDFFEATGLVRLSEATFDSVTFVQGHIPDDVELLLADYSDFILKLCQKVKRSLVDAGKKGIVVQLDTHQHWNEAIEGQVQVIE</sequence>
<gene>
    <name evidence="2" type="ORF">SLS60_007541</name>
</gene>
<evidence type="ECO:0000313" key="2">
    <source>
        <dbReference type="EMBL" id="KAL1599737.1"/>
    </source>
</evidence>